<sequence>MRKIDYTFITLARQFLFITIGLLATLYLIVIIQIMVFHIDKYYDRFNYPLTFGIYLLVYLCLGCLFFQHRFFHLTYTRSTLTYRNGLLRRERSVSLEDISNVVCDPRGAWLYRGPVTDKKQACFYIPFFRGGVIEVVAFDKFLRYLSSQGAHITKTYKVMPGYGKIHNILGIVYGFLAICIILNCRTPLYTVIVLMSNH</sequence>
<evidence type="ECO:0000256" key="1">
    <source>
        <dbReference type="SAM" id="Phobius"/>
    </source>
</evidence>
<evidence type="ECO:0000313" key="3">
    <source>
        <dbReference type="Proteomes" id="UP000474676"/>
    </source>
</evidence>
<keyword evidence="3" id="KW-1185">Reference proteome</keyword>
<keyword evidence="1" id="KW-0812">Transmembrane</keyword>
<name>A0A6L5Y408_9FIRM</name>
<accession>A0A6L5Y408</accession>
<proteinExistence type="predicted"/>
<feature type="transmembrane region" description="Helical" evidence="1">
    <location>
        <begin position="169"/>
        <end position="196"/>
    </location>
</feature>
<feature type="transmembrane region" description="Helical" evidence="1">
    <location>
        <begin position="12"/>
        <end position="36"/>
    </location>
</feature>
<dbReference type="RefSeq" id="WP_154573755.1">
    <property type="nucleotide sequence ID" value="NZ_JAXFFR010000054.1"/>
</dbReference>
<reference evidence="2 3" key="1">
    <citation type="submission" date="2019-08" db="EMBL/GenBank/DDBJ databases">
        <title>In-depth cultivation of the pig gut microbiome towards novel bacterial diversity and tailored functional studies.</title>
        <authorList>
            <person name="Wylensek D."/>
            <person name="Hitch T.C.A."/>
            <person name="Clavel T."/>
        </authorList>
    </citation>
    <scope>NUCLEOTIDE SEQUENCE [LARGE SCALE GENOMIC DNA]</scope>
    <source>
        <strain evidence="2 3">WCA-MUC-591-APC-3H</strain>
    </source>
</reference>
<keyword evidence="1" id="KW-1133">Transmembrane helix</keyword>
<dbReference type="Proteomes" id="UP000474676">
    <property type="component" value="Unassembled WGS sequence"/>
</dbReference>
<comment type="caution">
    <text evidence="2">The sequence shown here is derived from an EMBL/GenBank/DDBJ whole genome shotgun (WGS) entry which is preliminary data.</text>
</comment>
<dbReference type="AlphaFoldDB" id="A0A6L5Y408"/>
<evidence type="ECO:0000313" key="2">
    <source>
        <dbReference type="EMBL" id="MST51268.1"/>
    </source>
</evidence>
<feature type="transmembrane region" description="Helical" evidence="1">
    <location>
        <begin position="48"/>
        <end position="67"/>
    </location>
</feature>
<dbReference type="EMBL" id="VUMZ01000002">
    <property type="protein sequence ID" value="MST51268.1"/>
    <property type="molecule type" value="Genomic_DNA"/>
</dbReference>
<gene>
    <name evidence="2" type="ORF">FYJ64_02845</name>
</gene>
<organism evidence="2 3">
    <name type="scientific">Hornefia butyriciproducens</name>
    <dbReference type="NCBI Taxonomy" id="2652293"/>
    <lineage>
        <taxon>Bacteria</taxon>
        <taxon>Bacillati</taxon>
        <taxon>Bacillota</taxon>
        <taxon>Clostridia</taxon>
        <taxon>Peptostreptococcales</taxon>
        <taxon>Anaerovoracaceae</taxon>
        <taxon>Hornefia</taxon>
    </lineage>
</organism>
<dbReference type="GeneID" id="303114251"/>
<protein>
    <submittedName>
        <fullName evidence="2">Uncharacterized protein</fullName>
    </submittedName>
</protein>
<keyword evidence="1" id="KW-0472">Membrane</keyword>